<dbReference type="Proteomes" id="UP000245711">
    <property type="component" value="Chromosome"/>
</dbReference>
<feature type="domain" description="Poly-beta-hydroxybutyrate polymerase N-terminal" evidence="3">
    <location>
        <begin position="73"/>
        <end position="242"/>
    </location>
</feature>
<dbReference type="InterPro" id="IPR051321">
    <property type="entry name" value="PHA/PHB_synthase"/>
</dbReference>
<gene>
    <name evidence="4" type="ORF">CBI38_01055</name>
</gene>
<sequence length="565" mass="61171">MTKTAEPKIALVIPDATPEGEDRAGGFGAWNALNAVTGVVGQGRVVLEESLRLGRELTKITVGRSDVGPAAGDRRFTDQAWTNNPIYRRVQQTYLASVDAVESVVEDLGRRVDDRHAREAAFVSTVLTSALAPTNYLPTNPAAVKEAFDTGGMSLVRGARNYVSDLRHNGGMPRMVDPDAFTVGVDLAVTPGAVVARDEVAEVLQYTPTTETVYERPVLVVPPPIGRYYFLDLRPGRSFVEHAVSRGLQTFMLAWRNPQAEQGDWDLDTYAQRVSDAIDEVREITGSDDVNVIGFCAGGLITTALLNHLAATGDTRVHSMSYAVTMLDFADPAGLAAFSGPRLLQLVKGRSRRNGIISARDMGSAFTWMRPNDLVFNYVVNNYLMGRTPPAFDILSWNADGTNLPGALHVQFLDIFENNTLATPGAMTALGTPVDLGRITVPTFVSGAIADHLTSWKNCYRTTQLLSGDTKFVLSFSGHIASLVNPPGNPKSHYWEGGEPGPDPEAWLAASTKKTGSWWESWADWVSERAGERIAASTRLGSDEHTVLGDAPGLYVRDLKAGIPV</sequence>
<dbReference type="InterPro" id="IPR029058">
    <property type="entry name" value="AB_hydrolase_fold"/>
</dbReference>
<dbReference type="KEGG" id="roz:CBI38_01055"/>
<dbReference type="PANTHER" id="PTHR36837:SF5">
    <property type="entry name" value="POLY-3-HYDROXYBUTYRATE SYNTHASE"/>
    <property type="match status" value="1"/>
</dbReference>
<protein>
    <submittedName>
        <fullName evidence="4">Poly-beta-hydroxybutyrate polymerase</fullName>
    </submittedName>
</protein>
<dbReference type="Gene3D" id="3.40.50.1820">
    <property type="entry name" value="alpha/beta hydrolase"/>
    <property type="match status" value="1"/>
</dbReference>
<accession>A0A2S2BP29</accession>
<dbReference type="EMBL" id="CP021354">
    <property type="protein sequence ID" value="AWK70362.1"/>
    <property type="molecule type" value="Genomic_DNA"/>
</dbReference>
<evidence type="ECO:0000256" key="1">
    <source>
        <dbReference type="ARBA" id="ARBA00022679"/>
    </source>
</evidence>
<reference evidence="4 5" key="1">
    <citation type="submission" date="2017-05" db="EMBL/GenBank/DDBJ databases">
        <title>Isolation of Rhodococcus sp. S2-17 biodegrading of BP-3.</title>
        <authorList>
            <person name="Lee Y."/>
            <person name="Kim K.H."/>
            <person name="Chun B.H."/>
            <person name="Jung H.S."/>
            <person name="Jeon C.O."/>
        </authorList>
    </citation>
    <scope>NUCLEOTIDE SEQUENCE [LARGE SCALE GENOMIC DNA]</scope>
    <source>
        <strain evidence="4 5">S2-17</strain>
    </source>
</reference>
<dbReference type="PANTHER" id="PTHR36837">
    <property type="entry name" value="POLY(3-HYDROXYALKANOATE) POLYMERASE SUBUNIT PHAC"/>
    <property type="match status" value="1"/>
</dbReference>
<keyword evidence="1" id="KW-0808">Transferase</keyword>
<organism evidence="4 5">
    <name type="scientific">Rhodococcus oxybenzonivorans</name>
    <dbReference type="NCBI Taxonomy" id="1990687"/>
    <lineage>
        <taxon>Bacteria</taxon>
        <taxon>Bacillati</taxon>
        <taxon>Actinomycetota</taxon>
        <taxon>Actinomycetes</taxon>
        <taxon>Mycobacteriales</taxon>
        <taxon>Nocardiaceae</taxon>
        <taxon>Rhodococcus</taxon>
    </lineage>
</organism>
<keyword evidence="5" id="KW-1185">Reference proteome</keyword>
<dbReference type="InterPro" id="IPR010941">
    <property type="entry name" value="PhaC_N"/>
</dbReference>
<dbReference type="GO" id="GO:0016746">
    <property type="term" value="F:acyltransferase activity"/>
    <property type="evidence" value="ECO:0007669"/>
    <property type="project" value="UniProtKB-KW"/>
</dbReference>
<evidence type="ECO:0000256" key="2">
    <source>
        <dbReference type="ARBA" id="ARBA00023315"/>
    </source>
</evidence>
<name>A0A2S2BP29_9NOCA</name>
<evidence type="ECO:0000313" key="4">
    <source>
        <dbReference type="EMBL" id="AWK70362.1"/>
    </source>
</evidence>
<dbReference type="GO" id="GO:0042619">
    <property type="term" value="P:poly-hydroxybutyrate biosynthetic process"/>
    <property type="evidence" value="ECO:0007669"/>
    <property type="project" value="InterPro"/>
</dbReference>
<dbReference type="RefSeq" id="WP_109325661.1">
    <property type="nucleotide sequence ID" value="NZ_CP021354.1"/>
</dbReference>
<keyword evidence="2" id="KW-0012">Acyltransferase</keyword>
<proteinExistence type="predicted"/>
<dbReference type="Pfam" id="PF07167">
    <property type="entry name" value="PhaC_N"/>
    <property type="match status" value="1"/>
</dbReference>
<evidence type="ECO:0000313" key="5">
    <source>
        <dbReference type="Proteomes" id="UP000245711"/>
    </source>
</evidence>
<dbReference type="AlphaFoldDB" id="A0A2S2BP29"/>
<evidence type="ECO:0000259" key="3">
    <source>
        <dbReference type="Pfam" id="PF07167"/>
    </source>
</evidence>
<dbReference type="SUPFAM" id="SSF53474">
    <property type="entry name" value="alpha/beta-Hydrolases"/>
    <property type="match status" value="1"/>
</dbReference>
<dbReference type="OrthoDB" id="7208816at2"/>